<feature type="compositionally biased region" description="Basic and acidic residues" evidence="4">
    <location>
        <begin position="53"/>
        <end position="65"/>
    </location>
</feature>
<keyword evidence="7" id="KW-1185">Reference proteome</keyword>
<keyword evidence="1" id="KW-0805">Transcription regulation</keyword>
<dbReference type="GO" id="GO:0006355">
    <property type="term" value="P:regulation of DNA-templated transcription"/>
    <property type="evidence" value="ECO:0007669"/>
    <property type="project" value="InterPro"/>
</dbReference>
<proteinExistence type="predicted"/>
<feature type="region of interest" description="Disordered" evidence="4">
    <location>
        <begin position="33"/>
        <end position="65"/>
    </location>
</feature>
<keyword evidence="2" id="KW-0238">DNA-binding</keyword>
<dbReference type="Proteomes" id="UP001165289">
    <property type="component" value="Unassembled WGS sequence"/>
</dbReference>
<feature type="domain" description="Basic leucine zipper" evidence="5">
    <location>
        <begin position="12"/>
        <end position="100"/>
    </location>
</feature>
<evidence type="ECO:0000313" key="7">
    <source>
        <dbReference type="Proteomes" id="UP001165289"/>
    </source>
</evidence>
<dbReference type="AlphaFoldDB" id="A0AAV7JD12"/>
<gene>
    <name evidence="6" type="ORF">LOD99_12689</name>
</gene>
<dbReference type="InterPro" id="IPR004826">
    <property type="entry name" value="bZIP_Maf"/>
</dbReference>
<dbReference type="SUPFAM" id="SSF47454">
    <property type="entry name" value="A DNA-binding domain in eukaryotic transcription factors"/>
    <property type="match status" value="1"/>
</dbReference>
<evidence type="ECO:0000256" key="4">
    <source>
        <dbReference type="SAM" id="MobiDB-lite"/>
    </source>
</evidence>
<evidence type="ECO:0000256" key="1">
    <source>
        <dbReference type="ARBA" id="ARBA00023015"/>
    </source>
</evidence>
<dbReference type="EMBL" id="JAKMXF010000354">
    <property type="protein sequence ID" value="KAI6646568.1"/>
    <property type="molecule type" value="Genomic_DNA"/>
</dbReference>
<dbReference type="GO" id="GO:0003677">
    <property type="term" value="F:DNA binding"/>
    <property type="evidence" value="ECO:0007669"/>
    <property type="project" value="UniProtKB-KW"/>
</dbReference>
<evidence type="ECO:0000259" key="5">
    <source>
        <dbReference type="Pfam" id="PF03131"/>
    </source>
</evidence>
<sequence>MTSKGRNDQMLSQADITGLDIKELNKRLKEDRVPKCEQQHIKKQRRRIKMKTYRKESRQRKANEYETLEHERARLAAYLAILQEEVVQLRESRTSIMHQITEHFDGSDEEFLIVD</sequence>
<dbReference type="Gene3D" id="1.20.5.170">
    <property type="match status" value="1"/>
</dbReference>
<protein>
    <recommendedName>
        <fullName evidence="5">Basic leucine zipper domain-containing protein</fullName>
    </recommendedName>
</protein>
<organism evidence="6 7">
    <name type="scientific">Oopsacas minuta</name>
    <dbReference type="NCBI Taxonomy" id="111878"/>
    <lineage>
        <taxon>Eukaryota</taxon>
        <taxon>Metazoa</taxon>
        <taxon>Porifera</taxon>
        <taxon>Hexactinellida</taxon>
        <taxon>Hexasterophora</taxon>
        <taxon>Lyssacinosida</taxon>
        <taxon>Leucopsacidae</taxon>
        <taxon>Oopsacas</taxon>
    </lineage>
</organism>
<accession>A0AAV7JD12</accession>
<evidence type="ECO:0000256" key="2">
    <source>
        <dbReference type="ARBA" id="ARBA00023125"/>
    </source>
</evidence>
<comment type="caution">
    <text evidence="6">The sequence shown here is derived from an EMBL/GenBank/DDBJ whole genome shotgun (WGS) entry which is preliminary data.</text>
</comment>
<feature type="compositionally biased region" description="Basic residues" evidence="4">
    <location>
        <begin position="41"/>
        <end position="52"/>
    </location>
</feature>
<keyword evidence="3" id="KW-0804">Transcription</keyword>
<evidence type="ECO:0000256" key="3">
    <source>
        <dbReference type="ARBA" id="ARBA00023163"/>
    </source>
</evidence>
<dbReference type="InterPro" id="IPR008917">
    <property type="entry name" value="TF_DNA-bd_sf"/>
</dbReference>
<reference evidence="6 7" key="1">
    <citation type="journal article" date="2023" name="BMC Biol.">
        <title>The compact genome of the sponge Oopsacas minuta (Hexactinellida) is lacking key metazoan core genes.</title>
        <authorList>
            <person name="Santini S."/>
            <person name="Schenkelaars Q."/>
            <person name="Jourda C."/>
            <person name="Duchesne M."/>
            <person name="Belahbib H."/>
            <person name="Rocher C."/>
            <person name="Selva M."/>
            <person name="Riesgo A."/>
            <person name="Vervoort M."/>
            <person name="Leys S.P."/>
            <person name="Kodjabachian L."/>
            <person name="Le Bivic A."/>
            <person name="Borchiellini C."/>
            <person name="Claverie J.M."/>
            <person name="Renard E."/>
        </authorList>
    </citation>
    <scope>NUCLEOTIDE SEQUENCE [LARGE SCALE GENOMIC DNA]</scope>
    <source>
        <strain evidence="6">SPO-2</strain>
    </source>
</reference>
<dbReference type="Pfam" id="PF03131">
    <property type="entry name" value="bZIP_Maf"/>
    <property type="match status" value="1"/>
</dbReference>
<evidence type="ECO:0000313" key="6">
    <source>
        <dbReference type="EMBL" id="KAI6646568.1"/>
    </source>
</evidence>
<name>A0AAV7JD12_9METZ</name>